<gene>
    <name evidence="2" type="ORF">HUK68_19730</name>
</gene>
<dbReference type="Proteomes" id="UP000509579">
    <property type="component" value="Plasmid unnamed1"/>
</dbReference>
<geneLocation type="plasmid" evidence="2 3">
    <name>unnamed1</name>
</geneLocation>
<dbReference type="Pfam" id="PF12697">
    <property type="entry name" value="Abhydrolase_6"/>
    <property type="match status" value="1"/>
</dbReference>
<sequence>MPFIVSHGRKIYYERHGQGPALLFCHGAGSNAATWWQQLPVFAREFSCLAMDLRCFGRSVAPLDEFEFALFVDDALAVLDAEHVERAVVIGQSLGGMVGVRLALQHAPRLSAFVACDTSLTIDHPALLDAMAWRVTRVQALSVEQRSLGRWFIEQHPDRAALYAQINHFNPSAHTYDSDAWGAAVTGLMAPRNLLPLAALAGIDCPTLFVVGSEDPLVPIEAMQAFAQQVPGSELRVVEGAGHSAYFEKPVEFNENVLAFLRRHLLR</sequence>
<protein>
    <submittedName>
        <fullName evidence="2">Alpha/beta fold hydrolase</fullName>
    </submittedName>
</protein>
<reference evidence="2 3" key="1">
    <citation type="submission" date="2020-06" db="EMBL/GenBank/DDBJ databases">
        <title>Acidovorax antarctica sp. nov., isolated from Corinth ice sheet soil, Antarctic Fields Peninsula.</title>
        <authorList>
            <person name="Xu Q."/>
            <person name="Peng F."/>
        </authorList>
    </citation>
    <scope>NUCLEOTIDE SEQUENCE [LARGE SCALE GENOMIC DNA]</scope>
    <source>
        <strain evidence="2 3">16-35-5</strain>
        <plasmid evidence="2 3">unnamed1</plasmid>
    </source>
</reference>
<dbReference type="InterPro" id="IPR000073">
    <property type="entry name" value="AB_hydrolase_1"/>
</dbReference>
<dbReference type="InterPro" id="IPR029058">
    <property type="entry name" value="AB_hydrolase_fold"/>
</dbReference>
<dbReference type="EMBL" id="CP054841">
    <property type="protein sequence ID" value="QKV55175.1"/>
    <property type="molecule type" value="Genomic_DNA"/>
</dbReference>
<dbReference type="PRINTS" id="PR00412">
    <property type="entry name" value="EPOXHYDRLASE"/>
</dbReference>
<organism evidence="2 3">
    <name type="scientific">Comamonas antarctica</name>
    <dbReference type="NCBI Taxonomy" id="2743470"/>
    <lineage>
        <taxon>Bacteria</taxon>
        <taxon>Pseudomonadati</taxon>
        <taxon>Pseudomonadota</taxon>
        <taxon>Betaproteobacteria</taxon>
        <taxon>Burkholderiales</taxon>
        <taxon>Comamonadaceae</taxon>
        <taxon>Comamonas</taxon>
    </lineage>
</organism>
<name>A0A6N1XBE2_9BURK</name>
<dbReference type="InterPro" id="IPR000639">
    <property type="entry name" value="Epox_hydrolase-like"/>
</dbReference>
<dbReference type="GO" id="GO:0016787">
    <property type="term" value="F:hydrolase activity"/>
    <property type="evidence" value="ECO:0007669"/>
    <property type="project" value="UniProtKB-KW"/>
</dbReference>
<proteinExistence type="predicted"/>
<keyword evidence="2" id="KW-0378">Hydrolase</keyword>
<evidence type="ECO:0000313" key="2">
    <source>
        <dbReference type="EMBL" id="QKV55175.1"/>
    </source>
</evidence>
<dbReference type="RefSeq" id="WP_175505963.1">
    <property type="nucleotide sequence ID" value="NZ_CP054841.1"/>
</dbReference>
<accession>A0A6N1XBE2</accession>
<dbReference type="AlphaFoldDB" id="A0A6N1XBE2"/>
<dbReference type="SUPFAM" id="SSF53474">
    <property type="entry name" value="alpha/beta-Hydrolases"/>
    <property type="match status" value="1"/>
</dbReference>
<dbReference type="KEGG" id="aant:HUK68_19730"/>
<keyword evidence="3" id="KW-1185">Reference proteome</keyword>
<evidence type="ECO:0000313" key="3">
    <source>
        <dbReference type="Proteomes" id="UP000509579"/>
    </source>
</evidence>
<dbReference type="InterPro" id="IPR050266">
    <property type="entry name" value="AB_hydrolase_sf"/>
</dbReference>
<dbReference type="PANTHER" id="PTHR43798">
    <property type="entry name" value="MONOACYLGLYCEROL LIPASE"/>
    <property type="match status" value="1"/>
</dbReference>
<dbReference type="Gene3D" id="3.40.50.1820">
    <property type="entry name" value="alpha/beta hydrolase"/>
    <property type="match status" value="1"/>
</dbReference>
<dbReference type="PRINTS" id="PR00111">
    <property type="entry name" value="ABHYDROLASE"/>
</dbReference>
<evidence type="ECO:0000259" key="1">
    <source>
        <dbReference type="Pfam" id="PF12697"/>
    </source>
</evidence>
<keyword evidence="2" id="KW-0614">Plasmid</keyword>
<feature type="domain" description="AB hydrolase-1" evidence="1">
    <location>
        <begin position="22"/>
        <end position="255"/>
    </location>
</feature>